<organism evidence="1 2">
    <name type="scientific">Alienimonas chondri</name>
    <dbReference type="NCBI Taxonomy" id="2681879"/>
    <lineage>
        <taxon>Bacteria</taxon>
        <taxon>Pseudomonadati</taxon>
        <taxon>Planctomycetota</taxon>
        <taxon>Planctomycetia</taxon>
        <taxon>Planctomycetales</taxon>
        <taxon>Planctomycetaceae</taxon>
        <taxon>Alienimonas</taxon>
    </lineage>
</organism>
<reference evidence="1 2" key="1">
    <citation type="journal article" date="2020" name="Syst. Appl. Microbiol.">
        <title>Alienimonas chondri sp. nov., a novel planctomycete isolated from the biofilm of the red alga Chondrus crispus.</title>
        <authorList>
            <person name="Vitorino I."/>
            <person name="Albuquerque L."/>
            <person name="Wiegand S."/>
            <person name="Kallscheuer N."/>
            <person name="da Costa M.S."/>
            <person name="Lobo-da-Cunha A."/>
            <person name="Jogler C."/>
            <person name="Lage O.M."/>
        </authorList>
    </citation>
    <scope>NUCLEOTIDE SEQUENCE [LARGE SCALE GENOMIC DNA]</scope>
    <source>
        <strain evidence="1 2">LzC2</strain>
    </source>
</reference>
<keyword evidence="2" id="KW-1185">Reference proteome</keyword>
<evidence type="ECO:0000313" key="2">
    <source>
        <dbReference type="Proteomes" id="UP000609651"/>
    </source>
</evidence>
<protein>
    <submittedName>
        <fullName evidence="1">Uncharacterized protein</fullName>
    </submittedName>
</protein>
<comment type="caution">
    <text evidence="1">The sequence shown here is derived from an EMBL/GenBank/DDBJ whole genome shotgun (WGS) entry which is preliminary data.</text>
</comment>
<dbReference type="EMBL" id="WTPX01000084">
    <property type="protein sequence ID" value="NNJ26563.1"/>
    <property type="molecule type" value="Genomic_DNA"/>
</dbReference>
<gene>
    <name evidence="1" type="ORF">LzC2_26520</name>
</gene>
<dbReference type="Proteomes" id="UP000609651">
    <property type="component" value="Unassembled WGS sequence"/>
</dbReference>
<accession>A0ABX1VEN1</accession>
<name>A0ABX1VEN1_9PLAN</name>
<proteinExistence type="predicted"/>
<evidence type="ECO:0000313" key="1">
    <source>
        <dbReference type="EMBL" id="NNJ26563.1"/>
    </source>
</evidence>
<sequence>MAPSTLVTSVVSPSRCTPWFPYVPGLPVPSMVIVAASGPVPVEAIVSMEATRTPRLLEPVPRPWPVIAMAPSTLETSVVAPDRYTPWLSFAPAPPVPSMVIVAASGPVPVEAIVSMEAT</sequence>